<reference evidence="2 3" key="1">
    <citation type="journal article" date="2023" name="Plants (Basel)">
        <title>Bridging the Gap: Combining Genomics and Transcriptomics Approaches to Understand Stylosanthes scabra, an Orphan Legume from the Brazilian Caatinga.</title>
        <authorList>
            <person name="Ferreira-Neto J.R.C."/>
            <person name="da Silva M.D."/>
            <person name="Binneck E."/>
            <person name="de Melo N.F."/>
            <person name="da Silva R.H."/>
            <person name="de Melo A.L.T.M."/>
            <person name="Pandolfi V."/>
            <person name="Bustamante F.O."/>
            <person name="Brasileiro-Vidal A.C."/>
            <person name="Benko-Iseppon A.M."/>
        </authorList>
    </citation>
    <scope>NUCLEOTIDE SEQUENCE [LARGE SCALE GENOMIC DNA]</scope>
    <source>
        <tissue evidence="2">Leaves</tissue>
    </source>
</reference>
<protein>
    <submittedName>
        <fullName evidence="2">Uncharacterized protein</fullName>
    </submittedName>
</protein>
<evidence type="ECO:0000313" key="3">
    <source>
        <dbReference type="Proteomes" id="UP001341840"/>
    </source>
</evidence>
<feature type="compositionally biased region" description="Basic and acidic residues" evidence="1">
    <location>
        <begin position="66"/>
        <end position="76"/>
    </location>
</feature>
<sequence>MEDFPRTPSPVYNQSQLNRDANAEDSIDLDVHTVPSSVSYMHVTNLSESATKIFPRIQHSGGNNRPSEDQTYSKDNRLKDNVSTNEFMHTEKQKSRAYKAEARRHKLEEQYYVRNKLNQSFTNGFAYQILRAVAQVIPHGINNSQSYFGSPAHCHAQFSLGIPSISYPGLTGSLYASPAAFMTPGDPFYPDMI</sequence>
<feature type="region of interest" description="Disordered" evidence="1">
    <location>
        <begin position="54"/>
        <end position="76"/>
    </location>
</feature>
<gene>
    <name evidence="2" type="ORF">PIB30_012675</name>
</gene>
<name>A0ABU6Q6V9_9FABA</name>
<dbReference type="EMBL" id="JASCZI010000032">
    <property type="protein sequence ID" value="MED6107277.1"/>
    <property type="molecule type" value="Genomic_DNA"/>
</dbReference>
<keyword evidence="3" id="KW-1185">Reference proteome</keyword>
<accession>A0ABU6Q6V9</accession>
<organism evidence="2 3">
    <name type="scientific">Stylosanthes scabra</name>
    <dbReference type="NCBI Taxonomy" id="79078"/>
    <lineage>
        <taxon>Eukaryota</taxon>
        <taxon>Viridiplantae</taxon>
        <taxon>Streptophyta</taxon>
        <taxon>Embryophyta</taxon>
        <taxon>Tracheophyta</taxon>
        <taxon>Spermatophyta</taxon>
        <taxon>Magnoliopsida</taxon>
        <taxon>eudicotyledons</taxon>
        <taxon>Gunneridae</taxon>
        <taxon>Pentapetalae</taxon>
        <taxon>rosids</taxon>
        <taxon>fabids</taxon>
        <taxon>Fabales</taxon>
        <taxon>Fabaceae</taxon>
        <taxon>Papilionoideae</taxon>
        <taxon>50 kb inversion clade</taxon>
        <taxon>dalbergioids sensu lato</taxon>
        <taxon>Dalbergieae</taxon>
        <taxon>Pterocarpus clade</taxon>
        <taxon>Stylosanthes</taxon>
    </lineage>
</organism>
<comment type="caution">
    <text evidence="2">The sequence shown here is derived from an EMBL/GenBank/DDBJ whole genome shotgun (WGS) entry which is preliminary data.</text>
</comment>
<evidence type="ECO:0000256" key="1">
    <source>
        <dbReference type="SAM" id="MobiDB-lite"/>
    </source>
</evidence>
<dbReference type="Proteomes" id="UP001341840">
    <property type="component" value="Unassembled WGS sequence"/>
</dbReference>
<proteinExistence type="predicted"/>
<evidence type="ECO:0000313" key="2">
    <source>
        <dbReference type="EMBL" id="MED6107277.1"/>
    </source>
</evidence>